<evidence type="ECO:0000256" key="2">
    <source>
        <dbReference type="ARBA" id="ARBA00007663"/>
    </source>
</evidence>
<evidence type="ECO:0000256" key="11">
    <source>
        <dbReference type="ARBA" id="ARBA00048366"/>
    </source>
</evidence>
<dbReference type="NCBIfam" id="TIGR00057">
    <property type="entry name" value="L-threonylcarbamoyladenylate synthase"/>
    <property type="match status" value="1"/>
</dbReference>
<dbReference type="GO" id="GO:0006450">
    <property type="term" value="P:regulation of translational fidelity"/>
    <property type="evidence" value="ECO:0007669"/>
    <property type="project" value="TreeGrafter"/>
</dbReference>
<keyword evidence="6" id="KW-0819">tRNA processing</keyword>
<dbReference type="InterPro" id="IPR050156">
    <property type="entry name" value="TC-AMP_synthase_SUA5"/>
</dbReference>
<dbReference type="Pfam" id="PF01300">
    <property type="entry name" value="Sua5_yciO_yrdC"/>
    <property type="match status" value="1"/>
</dbReference>
<organism evidence="13 14">
    <name type="scientific">Candidatus Nomurabacteria bacterium CG1_02_31_12</name>
    <dbReference type="NCBI Taxonomy" id="1805280"/>
    <lineage>
        <taxon>Bacteria</taxon>
        <taxon>Candidatus Nomuraibacteriota</taxon>
    </lineage>
</organism>
<evidence type="ECO:0000256" key="6">
    <source>
        <dbReference type="ARBA" id="ARBA00022694"/>
    </source>
</evidence>
<comment type="subcellular location">
    <subcellularLocation>
        <location evidence="1">Cytoplasm</location>
    </subcellularLocation>
</comment>
<evidence type="ECO:0000256" key="8">
    <source>
        <dbReference type="ARBA" id="ARBA00022741"/>
    </source>
</evidence>
<evidence type="ECO:0000256" key="3">
    <source>
        <dbReference type="ARBA" id="ARBA00012584"/>
    </source>
</evidence>
<dbReference type="SUPFAM" id="SSF55821">
    <property type="entry name" value="YrdC/RibB"/>
    <property type="match status" value="1"/>
</dbReference>
<gene>
    <name evidence="13" type="ORF">AUJ22_02030</name>
</gene>
<evidence type="ECO:0000256" key="10">
    <source>
        <dbReference type="ARBA" id="ARBA00029774"/>
    </source>
</evidence>
<dbReference type="EMBL" id="MNVM01000035">
    <property type="protein sequence ID" value="OIO29084.1"/>
    <property type="molecule type" value="Genomic_DNA"/>
</dbReference>
<dbReference type="STRING" id="1805280.AUJ22_02030"/>
<comment type="catalytic activity">
    <reaction evidence="11">
        <text>L-threonine + hydrogencarbonate + ATP = L-threonylcarbamoyladenylate + diphosphate + H2O</text>
        <dbReference type="Rhea" id="RHEA:36407"/>
        <dbReference type="ChEBI" id="CHEBI:15377"/>
        <dbReference type="ChEBI" id="CHEBI:17544"/>
        <dbReference type="ChEBI" id="CHEBI:30616"/>
        <dbReference type="ChEBI" id="CHEBI:33019"/>
        <dbReference type="ChEBI" id="CHEBI:57926"/>
        <dbReference type="ChEBI" id="CHEBI:73682"/>
        <dbReference type="EC" id="2.7.7.87"/>
    </reaction>
</comment>
<dbReference type="GO" id="GO:0008033">
    <property type="term" value="P:tRNA processing"/>
    <property type="evidence" value="ECO:0007669"/>
    <property type="project" value="UniProtKB-KW"/>
</dbReference>
<dbReference type="PROSITE" id="PS51163">
    <property type="entry name" value="YRDC"/>
    <property type="match status" value="1"/>
</dbReference>
<dbReference type="GO" id="GO:0061710">
    <property type="term" value="F:L-threonylcarbamoyladenylate synthase"/>
    <property type="evidence" value="ECO:0007669"/>
    <property type="project" value="UniProtKB-EC"/>
</dbReference>
<evidence type="ECO:0000256" key="5">
    <source>
        <dbReference type="ARBA" id="ARBA00022679"/>
    </source>
</evidence>
<accession>A0A1J4UW23</accession>
<dbReference type="EC" id="2.7.7.87" evidence="3"/>
<proteinExistence type="inferred from homology"/>
<protein>
    <recommendedName>
        <fullName evidence="10">L-threonylcarbamoyladenylate synthase</fullName>
        <ecNumber evidence="3">2.7.7.87</ecNumber>
    </recommendedName>
    <alternativeName>
        <fullName evidence="10">L-threonylcarbamoyladenylate synthase</fullName>
    </alternativeName>
</protein>
<evidence type="ECO:0000313" key="14">
    <source>
        <dbReference type="Proteomes" id="UP000185769"/>
    </source>
</evidence>
<evidence type="ECO:0000256" key="9">
    <source>
        <dbReference type="ARBA" id="ARBA00022840"/>
    </source>
</evidence>
<dbReference type="GO" id="GO:0005524">
    <property type="term" value="F:ATP binding"/>
    <property type="evidence" value="ECO:0007669"/>
    <property type="project" value="UniProtKB-KW"/>
</dbReference>
<evidence type="ECO:0000259" key="12">
    <source>
        <dbReference type="PROSITE" id="PS51163"/>
    </source>
</evidence>
<keyword evidence="5" id="KW-0808">Transferase</keyword>
<name>A0A1J4UW23_9BACT</name>
<dbReference type="InterPro" id="IPR006070">
    <property type="entry name" value="Sua5-like_dom"/>
</dbReference>
<dbReference type="InterPro" id="IPR017945">
    <property type="entry name" value="DHBP_synth_RibB-like_a/b_dom"/>
</dbReference>
<keyword evidence="7" id="KW-0548">Nucleotidyltransferase</keyword>
<comment type="similarity">
    <text evidence="2">Belongs to the SUA5 family.</text>
</comment>
<reference evidence="13 14" key="1">
    <citation type="journal article" date="2016" name="Environ. Microbiol.">
        <title>Genomic resolution of a cold subsurface aquifer community provides metabolic insights for novel microbes adapted to high CO concentrations.</title>
        <authorList>
            <person name="Probst A.J."/>
            <person name="Castelle C.J."/>
            <person name="Singh A."/>
            <person name="Brown C.T."/>
            <person name="Anantharaman K."/>
            <person name="Sharon I."/>
            <person name="Hug L.A."/>
            <person name="Burstein D."/>
            <person name="Emerson J.B."/>
            <person name="Thomas B.C."/>
            <person name="Banfield J.F."/>
        </authorList>
    </citation>
    <scope>NUCLEOTIDE SEQUENCE [LARGE SCALE GENOMIC DNA]</scope>
    <source>
        <strain evidence="13">CG1_02_31_12</strain>
    </source>
</reference>
<keyword evidence="9" id="KW-0067">ATP-binding</keyword>
<evidence type="ECO:0000256" key="4">
    <source>
        <dbReference type="ARBA" id="ARBA00022490"/>
    </source>
</evidence>
<dbReference type="Gene3D" id="3.90.870.10">
    <property type="entry name" value="DHBP synthase"/>
    <property type="match status" value="1"/>
</dbReference>
<evidence type="ECO:0000256" key="1">
    <source>
        <dbReference type="ARBA" id="ARBA00004496"/>
    </source>
</evidence>
<dbReference type="GO" id="GO:0000049">
    <property type="term" value="F:tRNA binding"/>
    <property type="evidence" value="ECO:0007669"/>
    <property type="project" value="TreeGrafter"/>
</dbReference>
<dbReference type="PANTHER" id="PTHR17490:SF16">
    <property type="entry name" value="THREONYLCARBAMOYL-AMP SYNTHASE"/>
    <property type="match status" value="1"/>
</dbReference>
<dbReference type="GO" id="GO:0003725">
    <property type="term" value="F:double-stranded RNA binding"/>
    <property type="evidence" value="ECO:0007669"/>
    <property type="project" value="InterPro"/>
</dbReference>
<dbReference type="PANTHER" id="PTHR17490">
    <property type="entry name" value="SUA5"/>
    <property type="match status" value="1"/>
</dbReference>
<evidence type="ECO:0000256" key="7">
    <source>
        <dbReference type="ARBA" id="ARBA00022695"/>
    </source>
</evidence>
<dbReference type="AlphaFoldDB" id="A0A1J4UW23"/>
<dbReference type="Proteomes" id="UP000185769">
    <property type="component" value="Unassembled WGS sequence"/>
</dbReference>
<sequence length="195" mass="22160">MNENIWNDKNLIKVLKENGVVVMPTDTIYGMVCNTLNKEAVLRVYKIRERNPKKSCIILIGNINELEKFGIFLSEIKKEELKKYWFTTSENDGSRPTSIVLNCKNDSLEYLHHGTNTLAFRIPKLKTLRELLLKTGPLISPSANQEGFSPAKTVEEAKKYFGDLVDLYINGGELKNKASKLIKLNDDGSIIVLRE</sequence>
<keyword evidence="8" id="KW-0547">Nucleotide-binding</keyword>
<feature type="domain" description="YrdC-like" evidence="12">
    <location>
        <begin position="5"/>
        <end position="195"/>
    </location>
</feature>
<comment type="caution">
    <text evidence="13">The sequence shown here is derived from an EMBL/GenBank/DDBJ whole genome shotgun (WGS) entry which is preliminary data.</text>
</comment>
<dbReference type="GO" id="GO:0005737">
    <property type="term" value="C:cytoplasm"/>
    <property type="evidence" value="ECO:0007669"/>
    <property type="project" value="UniProtKB-SubCell"/>
</dbReference>
<keyword evidence="4" id="KW-0963">Cytoplasm</keyword>
<evidence type="ECO:0000313" key="13">
    <source>
        <dbReference type="EMBL" id="OIO29084.1"/>
    </source>
</evidence>